<gene>
    <name evidence="1" type="ORF">UFOVP746_8</name>
</gene>
<name>A0A6J7X443_9CAUD</name>
<protein>
    <submittedName>
        <fullName evidence="1">Uncharacterized protein</fullName>
    </submittedName>
</protein>
<evidence type="ECO:0000313" key="1">
    <source>
        <dbReference type="EMBL" id="CAB5225376.1"/>
    </source>
</evidence>
<sequence>MTTPNNSEALLHYLISRANSGDKNWFGFQQQRIAGIDVVYRMAVAHGDKMSPEEIVTYVMELNNKIYNKMIRT</sequence>
<organism evidence="1">
    <name type="scientific">uncultured Caudovirales phage</name>
    <dbReference type="NCBI Taxonomy" id="2100421"/>
    <lineage>
        <taxon>Viruses</taxon>
        <taxon>Duplodnaviria</taxon>
        <taxon>Heunggongvirae</taxon>
        <taxon>Uroviricota</taxon>
        <taxon>Caudoviricetes</taxon>
        <taxon>Peduoviridae</taxon>
        <taxon>Maltschvirus</taxon>
        <taxon>Maltschvirus maltsch</taxon>
    </lineage>
</organism>
<proteinExistence type="predicted"/>
<reference evidence="1" key="1">
    <citation type="submission" date="2020-05" db="EMBL/GenBank/DDBJ databases">
        <authorList>
            <person name="Chiriac C."/>
            <person name="Salcher M."/>
            <person name="Ghai R."/>
            <person name="Kavagutti S V."/>
        </authorList>
    </citation>
    <scope>NUCLEOTIDE SEQUENCE</scope>
</reference>
<dbReference type="EMBL" id="LR798342">
    <property type="protein sequence ID" value="CAB5225376.1"/>
    <property type="molecule type" value="Genomic_DNA"/>
</dbReference>
<accession>A0A6J7X443</accession>